<dbReference type="EMBL" id="CP000967">
    <property type="protein sequence ID" value="ACD60049.1"/>
    <property type="molecule type" value="Genomic_DNA"/>
</dbReference>
<dbReference type="AlphaFoldDB" id="A0A0K0GMI0"/>
<protein>
    <submittedName>
        <fullName evidence="1">Uncharacterized protein</fullName>
    </submittedName>
</protein>
<dbReference type="Proteomes" id="UP000001740">
    <property type="component" value="Chromosome"/>
</dbReference>
<dbReference type="HOGENOM" id="CLU_2412462_0_0_6"/>
<organism evidence="1 2">
    <name type="scientific">Xanthomonas oryzae pv. oryzae (strain PXO99A)</name>
    <dbReference type="NCBI Taxonomy" id="360094"/>
    <lineage>
        <taxon>Bacteria</taxon>
        <taxon>Pseudomonadati</taxon>
        <taxon>Pseudomonadota</taxon>
        <taxon>Gammaproteobacteria</taxon>
        <taxon>Lysobacterales</taxon>
        <taxon>Lysobacteraceae</taxon>
        <taxon>Xanthomonas</taxon>
    </lineage>
</organism>
<evidence type="ECO:0000313" key="1">
    <source>
        <dbReference type="EMBL" id="ACD60049.1"/>
    </source>
</evidence>
<accession>A0A0K0GMI0</accession>
<gene>
    <name evidence="1" type="ordered locus">PXO_01332</name>
</gene>
<name>A0A0K0GMI0_XANOP</name>
<dbReference type="KEGG" id="xop:PXO_01332"/>
<dbReference type="RefSeq" id="WP_012445511.1">
    <property type="nucleotide sequence ID" value="NC_010717.2"/>
</dbReference>
<reference evidence="1 2" key="1">
    <citation type="journal article" date="2008" name="BMC Genomics">
        <title>Genome sequence and rapid evolution of the rice pathogen Xanthomonas oryzae pv. oryzae PXO99A.</title>
        <authorList>
            <person name="Salzberg S.L."/>
            <person name="Sommer D.D."/>
            <person name="Schatz M.C."/>
            <person name="Phillippy A.M."/>
            <person name="Rabinowicz P.D."/>
            <person name="Tsuge S."/>
            <person name="Furutani A."/>
            <person name="Ochiai H."/>
            <person name="Delcher A.L."/>
            <person name="Kelley D."/>
            <person name="Madupu R."/>
            <person name="Puiu D."/>
            <person name="Radune D."/>
            <person name="Shumway M."/>
            <person name="Trapnell C."/>
            <person name="Aparna G."/>
            <person name="Jha G."/>
            <person name="Pandey A."/>
            <person name="Patil P.B."/>
            <person name="Ishihara H."/>
            <person name="Meyer D.F."/>
            <person name="Szurek B."/>
            <person name="Verdier V."/>
            <person name="Koebnik R."/>
            <person name="Dow J.M."/>
            <person name="Ryan R.P."/>
            <person name="Hirata H."/>
            <person name="Tsuyumu S."/>
            <person name="Won Lee S."/>
            <person name="Seo Y.S."/>
            <person name="Sriariyanum M."/>
            <person name="Ronald P.C."/>
            <person name="Sonti R.V."/>
            <person name="Van Sluys M.A."/>
            <person name="Leach J.E."/>
            <person name="White F.F."/>
            <person name="Bogdanove A.J."/>
        </authorList>
    </citation>
    <scope>NUCLEOTIDE SEQUENCE [LARGE SCALE GENOMIC DNA]</scope>
    <source>
        <strain evidence="1 2">PXO99A</strain>
    </source>
</reference>
<evidence type="ECO:0000313" key="2">
    <source>
        <dbReference type="Proteomes" id="UP000001740"/>
    </source>
</evidence>
<sequence length="92" mass="10047">MSANKQFRVCAGVVLSFEMMQSYAMVMLHSDALHDVAPVLIACESFAAADVMLGGDRQSIVLGHLHVCMRADRAADVFDWLQRFFIAAGGAR</sequence>
<proteinExistence type="predicted"/>